<dbReference type="Proteomes" id="UP000033070">
    <property type="component" value="Chromosome"/>
</dbReference>
<accession>A0A2Z6G8A0</accession>
<proteinExistence type="predicted"/>
<dbReference type="EMBL" id="AP018738">
    <property type="protein sequence ID" value="BBE49687.1"/>
    <property type="molecule type" value="Genomic_DNA"/>
</dbReference>
<evidence type="ECO:0000313" key="2">
    <source>
        <dbReference type="Proteomes" id="UP000033070"/>
    </source>
</evidence>
<dbReference type="AlphaFoldDB" id="A0A2Z6G8A0"/>
<keyword evidence="2" id="KW-1185">Reference proteome</keyword>
<gene>
    <name evidence="1" type="ORF">OYT1_ch0111</name>
</gene>
<protein>
    <submittedName>
        <fullName evidence="1">Uncharacterized protein</fullName>
    </submittedName>
</protein>
<sequence>MLALPYDGMIRTGSKGVSHFTDHGEDPHASAASYWKVAAKASTAD</sequence>
<evidence type="ECO:0000313" key="1">
    <source>
        <dbReference type="EMBL" id="BBE49687.1"/>
    </source>
</evidence>
<dbReference type="KEGG" id="fam:OYT1_ch0111"/>
<name>A0A2Z6G8A0_9PROT</name>
<reference evidence="1 2" key="1">
    <citation type="submission" date="2018-06" db="EMBL/GenBank/DDBJ databases">
        <title>OYT1 Genome Sequencing.</title>
        <authorList>
            <person name="Kato S."/>
            <person name="Itoh T."/>
            <person name="Ohkuma M."/>
        </authorList>
    </citation>
    <scope>NUCLEOTIDE SEQUENCE [LARGE SCALE GENOMIC DNA]</scope>
    <source>
        <strain evidence="1 2">OYT1</strain>
    </source>
</reference>
<organism evidence="1 2">
    <name type="scientific">Ferriphaselus amnicola</name>
    <dbReference type="NCBI Taxonomy" id="1188319"/>
    <lineage>
        <taxon>Bacteria</taxon>
        <taxon>Pseudomonadati</taxon>
        <taxon>Pseudomonadota</taxon>
        <taxon>Betaproteobacteria</taxon>
        <taxon>Nitrosomonadales</taxon>
        <taxon>Gallionellaceae</taxon>
        <taxon>Ferriphaselus</taxon>
    </lineage>
</organism>